<protein>
    <recommendedName>
        <fullName evidence="3">YkgJ family cysteine cluster protein</fullName>
    </recommendedName>
</protein>
<dbReference type="RefSeq" id="WP_169141504.1">
    <property type="nucleotide sequence ID" value="NZ_WTVS01000032.1"/>
</dbReference>
<keyword evidence="2" id="KW-1185">Reference proteome</keyword>
<dbReference type="Proteomes" id="UP000634522">
    <property type="component" value="Unassembled WGS sequence"/>
</dbReference>
<name>A0ABX1NHM4_9RHOO</name>
<sequence length="198" mass="22282">MNDDLEQLALRKTLAIMRAHPWMAPEALIDQVIRIRYDSGSYEGKKLKFIRLADRFHKAVAPHTACRSRCSACCHLPTMLYAYEASALANASGRTMATLPPREPSLSLAAAKQYFGKPCPFLKRDRCSVYEVRPVICRLHHSLNAGPEACNTSLPPEQRRVASYDVDLVEGPYHAFVREEAPLEPWGCIHEFFPTNPA</sequence>
<organism evidence="1 2">
    <name type="scientific">Aromatoleum toluolicum</name>
    <dbReference type="NCBI Taxonomy" id="90060"/>
    <lineage>
        <taxon>Bacteria</taxon>
        <taxon>Pseudomonadati</taxon>
        <taxon>Pseudomonadota</taxon>
        <taxon>Betaproteobacteria</taxon>
        <taxon>Rhodocyclales</taxon>
        <taxon>Rhodocyclaceae</taxon>
        <taxon>Aromatoleum</taxon>
    </lineage>
</organism>
<dbReference type="Pfam" id="PF03692">
    <property type="entry name" value="CxxCxxCC"/>
    <property type="match status" value="1"/>
</dbReference>
<dbReference type="InterPro" id="IPR005358">
    <property type="entry name" value="Puta_zinc/iron-chelating_dom"/>
</dbReference>
<evidence type="ECO:0000313" key="2">
    <source>
        <dbReference type="Proteomes" id="UP000634522"/>
    </source>
</evidence>
<gene>
    <name evidence="1" type="ORF">GPA27_15630</name>
</gene>
<proteinExistence type="predicted"/>
<reference evidence="1 2" key="1">
    <citation type="submission" date="2019-12" db="EMBL/GenBank/DDBJ databases">
        <title>Comparative genomics gives insights into the taxonomy of the Azoarcus-Aromatoleum group and reveals separate origins of nif in the plant-associated Azoarcus and non-plant-associated Aromatoleum sub-groups.</title>
        <authorList>
            <person name="Lafos M."/>
            <person name="Maluk M."/>
            <person name="Batista M."/>
            <person name="Junghare M."/>
            <person name="Carmona M."/>
            <person name="Faoro H."/>
            <person name="Cruz L.M."/>
            <person name="Battistoni F."/>
            <person name="De Souza E."/>
            <person name="Pedrosa F."/>
            <person name="Chen W.-M."/>
            <person name="Poole P.S."/>
            <person name="Dixon R.A."/>
            <person name="James E.K."/>
        </authorList>
    </citation>
    <scope>NUCLEOTIDE SEQUENCE [LARGE SCALE GENOMIC DNA]</scope>
    <source>
        <strain evidence="1 2">T</strain>
    </source>
</reference>
<dbReference type="EMBL" id="WTVS01000032">
    <property type="protein sequence ID" value="NMF98814.1"/>
    <property type="molecule type" value="Genomic_DNA"/>
</dbReference>
<evidence type="ECO:0008006" key="3">
    <source>
        <dbReference type="Google" id="ProtNLM"/>
    </source>
</evidence>
<accession>A0ABX1NHM4</accession>
<comment type="caution">
    <text evidence="1">The sequence shown here is derived from an EMBL/GenBank/DDBJ whole genome shotgun (WGS) entry which is preliminary data.</text>
</comment>
<evidence type="ECO:0000313" key="1">
    <source>
        <dbReference type="EMBL" id="NMF98814.1"/>
    </source>
</evidence>